<keyword evidence="7" id="KW-0479">Metal-binding</keyword>
<dbReference type="EMBL" id="LNYP01000006">
    <property type="protein sequence ID" value="KTD43934.1"/>
    <property type="molecule type" value="Genomic_DNA"/>
</dbReference>
<dbReference type="EC" id="1.9.3.-" evidence="13"/>
<accession>A0A0W0XH86</accession>
<dbReference type="NCBIfam" id="TIGR00203">
    <property type="entry name" value="cydB"/>
    <property type="match status" value="1"/>
</dbReference>
<feature type="transmembrane region" description="Helical" evidence="12">
    <location>
        <begin position="364"/>
        <end position="388"/>
    </location>
</feature>
<comment type="subcellular location">
    <subcellularLocation>
        <location evidence="1">Cell membrane</location>
        <topology evidence="1">Multi-pass membrane protein</topology>
    </subcellularLocation>
</comment>
<evidence type="ECO:0000256" key="4">
    <source>
        <dbReference type="ARBA" id="ARBA00022475"/>
    </source>
</evidence>
<keyword evidence="13" id="KW-0560">Oxidoreductase</keyword>
<gene>
    <name evidence="13" type="primary">cydB</name>
    <name evidence="13" type="ORF">Loak_0484</name>
</gene>
<keyword evidence="4" id="KW-1003">Cell membrane</keyword>
<feature type="transmembrane region" description="Helical" evidence="12">
    <location>
        <begin position="40"/>
        <end position="71"/>
    </location>
</feature>
<evidence type="ECO:0000256" key="1">
    <source>
        <dbReference type="ARBA" id="ARBA00004651"/>
    </source>
</evidence>
<evidence type="ECO:0000256" key="7">
    <source>
        <dbReference type="ARBA" id="ARBA00022723"/>
    </source>
</evidence>
<dbReference type="GO" id="GO:0009055">
    <property type="term" value="F:electron transfer activity"/>
    <property type="evidence" value="ECO:0007669"/>
    <property type="project" value="TreeGrafter"/>
</dbReference>
<keyword evidence="8" id="KW-0249">Electron transport</keyword>
<keyword evidence="9 12" id="KW-1133">Transmembrane helix</keyword>
<dbReference type="GO" id="GO:0019646">
    <property type="term" value="P:aerobic electron transport chain"/>
    <property type="evidence" value="ECO:0007669"/>
    <property type="project" value="TreeGrafter"/>
</dbReference>
<dbReference type="Pfam" id="PF02322">
    <property type="entry name" value="Cyt_bd_oxida_II"/>
    <property type="match status" value="1"/>
</dbReference>
<evidence type="ECO:0000256" key="5">
    <source>
        <dbReference type="ARBA" id="ARBA00022617"/>
    </source>
</evidence>
<dbReference type="GO" id="GO:0005886">
    <property type="term" value="C:plasma membrane"/>
    <property type="evidence" value="ECO:0007669"/>
    <property type="project" value="UniProtKB-SubCell"/>
</dbReference>
<name>A0A0W0XH86_9GAMM</name>
<evidence type="ECO:0000256" key="12">
    <source>
        <dbReference type="SAM" id="Phobius"/>
    </source>
</evidence>
<sequence length="408" mass="45155">MKTGSYFPMGKTKANFLTNKFVHQSLGVTIMPLDYEILRIIWWALLGVLLIGFAVMDGFDLGVAMWLPWLAKTDMERRVMINSIGATWEGNQVWFILGGGAIFAAWPALYALSFSGFYLAMLLVLLALILRPVGFKYRSKLTHRKWRSTWDYSLFVGGFVPTLIFGVAVGNVLQGVPFHFDESLRPFYTGTFLALLNPFALLCGVLSVLMLAMHGAFYLSLKTEGYLQQRAIKAAKASALLTVSLFIGAGLWLYYGFEGYYLTSLMPHDGPSNPLYKTVIRQSGAWFANYQHIPATIAAPMMGIVAAILATGFSRYAGVAFVFSSMSVIGIIATVGVSMFPFILPSSSNPEQSLLVWDSSSSHLTLFIMLSATMVFLPVILVYTAWVYRVLRGKVTEATIVNSRDTAY</sequence>
<dbReference type="GO" id="GO:0046872">
    <property type="term" value="F:metal ion binding"/>
    <property type="evidence" value="ECO:0007669"/>
    <property type="project" value="UniProtKB-KW"/>
</dbReference>
<feature type="transmembrane region" description="Helical" evidence="12">
    <location>
        <begin position="239"/>
        <end position="257"/>
    </location>
</feature>
<dbReference type="InterPro" id="IPR003317">
    <property type="entry name" value="Cyt-d_oxidase_su2"/>
</dbReference>
<feature type="transmembrane region" description="Helical" evidence="12">
    <location>
        <begin position="193"/>
        <end position="219"/>
    </location>
</feature>
<evidence type="ECO:0000256" key="6">
    <source>
        <dbReference type="ARBA" id="ARBA00022692"/>
    </source>
</evidence>
<feature type="transmembrane region" description="Helical" evidence="12">
    <location>
        <begin position="154"/>
        <end position="173"/>
    </location>
</feature>
<dbReference type="AlphaFoldDB" id="A0A0W0XH86"/>
<feature type="transmembrane region" description="Helical" evidence="12">
    <location>
        <begin position="116"/>
        <end position="133"/>
    </location>
</feature>
<evidence type="ECO:0000256" key="10">
    <source>
        <dbReference type="ARBA" id="ARBA00023004"/>
    </source>
</evidence>
<evidence type="ECO:0000256" key="2">
    <source>
        <dbReference type="ARBA" id="ARBA00007543"/>
    </source>
</evidence>
<keyword evidence="10" id="KW-0408">Iron</keyword>
<keyword evidence="11 12" id="KW-0472">Membrane</keyword>
<reference evidence="13 14" key="1">
    <citation type="submission" date="2015-11" db="EMBL/GenBank/DDBJ databases">
        <title>Genomic analysis of 38 Legionella species identifies large and diverse effector repertoires.</title>
        <authorList>
            <person name="Burstein D."/>
            <person name="Amaro F."/>
            <person name="Zusman T."/>
            <person name="Lifshitz Z."/>
            <person name="Cohen O."/>
            <person name="Gilbert J.A."/>
            <person name="Pupko T."/>
            <person name="Shuman H.A."/>
            <person name="Segal G."/>
        </authorList>
    </citation>
    <scope>NUCLEOTIDE SEQUENCE [LARGE SCALE GENOMIC DNA]</scope>
    <source>
        <strain evidence="13 14">Oak Ridge-10</strain>
    </source>
</reference>
<comment type="similarity">
    <text evidence="2">Belongs to the cytochrome ubiquinol oxidase subunit 2 family.</text>
</comment>
<keyword evidence="6 12" id="KW-0812">Transmembrane</keyword>
<feature type="transmembrane region" description="Helical" evidence="12">
    <location>
        <begin position="320"/>
        <end position="344"/>
    </location>
</feature>
<feature type="transmembrane region" description="Helical" evidence="12">
    <location>
        <begin position="293"/>
        <end position="313"/>
    </location>
</feature>
<dbReference type="GO" id="GO:0016682">
    <property type="term" value="F:oxidoreductase activity, acting on diphenols and related substances as donors, oxygen as acceptor"/>
    <property type="evidence" value="ECO:0007669"/>
    <property type="project" value="TreeGrafter"/>
</dbReference>
<dbReference type="Proteomes" id="UP000054858">
    <property type="component" value="Unassembled WGS sequence"/>
</dbReference>
<keyword evidence="5" id="KW-0349">Heme</keyword>
<evidence type="ECO:0000313" key="13">
    <source>
        <dbReference type="EMBL" id="KTD43934.1"/>
    </source>
</evidence>
<comment type="caution">
    <text evidence="13">The sequence shown here is derived from an EMBL/GenBank/DDBJ whole genome shotgun (WGS) entry which is preliminary data.</text>
</comment>
<evidence type="ECO:0000313" key="14">
    <source>
        <dbReference type="Proteomes" id="UP000054858"/>
    </source>
</evidence>
<feature type="transmembrane region" description="Helical" evidence="12">
    <location>
        <begin position="92"/>
        <end position="110"/>
    </location>
</feature>
<dbReference type="PIRSF" id="PIRSF000267">
    <property type="entry name" value="Cyt_oxidse_sub2"/>
    <property type="match status" value="1"/>
</dbReference>
<dbReference type="GO" id="GO:0070069">
    <property type="term" value="C:cytochrome complex"/>
    <property type="evidence" value="ECO:0007669"/>
    <property type="project" value="TreeGrafter"/>
</dbReference>
<dbReference type="PANTHER" id="PTHR43141:SF5">
    <property type="entry name" value="CYTOCHROME BD-I UBIQUINOL OXIDASE SUBUNIT 2"/>
    <property type="match status" value="1"/>
</dbReference>
<dbReference type="PANTHER" id="PTHR43141">
    <property type="entry name" value="CYTOCHROME BD2 SUBUNIT II"/>
    <property type="match status" value="1"/>
</dbReference>
<evidence type="ECO:0000256" key="11">
    <source>
        <dbReference type="ARBA" id="ARBA00023136"/>
    </source>
</evidence>
<keyword evidence="3" id="KW-0813">Transport</keyword>
<dbReference type="PATRIC" id="fig|29423.5.peg.500"/>
<evidence type="ECO:0000256" key="9">
    <source>
        <dbReference type="ARBA" id="ARBA00022989"/>
    </source>
</evidence>
<protein>
    <submittedName>
        <fullName evidence="13">Cytochrome d ubiquinol oxidase subunit II</fullName>
        <ecNumber evidence="13">1.9.3.-</ecNumber>
    </submittedName>
</protein>
<evidence type="ECO:0000256" key="3">
    <source>
        <dbReference type="ARBA" id="ARBA00022448"/>
    </source>
</evidence>
<evidence type="ECO:0000256" key="8">
    <source>
        <dbReference type="ARBA" id="ARBA00022982"/>
    </source>
</evidence>
<organism evidence="13 14">
    <name type="scientific">Legionella oakridgensis</name>
    <dbReference type="NCBI Taxonomy" id="29423"/>
    <lineage>
        <taxon>Bacteria</taxon>
        <taxon>Pseudomonadati</taxon>
        <taxon>Pseudomonadota</taxon>
        <taxon>Gammaproteobacteria</taxon>
        <taxon>Legionellales</taxon>
        <taxon>Legionellaceae</taxon>
        <taxon>Legionella</taxon>
    </lineage>
</organism>
<proteinExistence type="inferred from homology"/>